<dbReference type="Gene3D" id="3.10.450.50">
    <property type="match status" value="1"/>
</dbReference>
<protein>
    <recommendedName>
        <fullName evidence="4">DUF4440 domain-containing protein</fullName>
    </recommendedName>
</protein>
<name>A0A6C1B654_9RHOO</name>
<keyword evidence="3" id="KW-1185">Reference proteome</keyword>
<dbReference type="InterPro" id="IPR032710">
    <property type="entry name" value="NTF2-like_dom_sf"/>
</dbReference>
<dbReference type="Proteomes" id="UP000501991">
    <property type="component" value="Chromosome"/>
</dbReference>
<reference evidence="2 3" key="1">
    <citation type="submission" date="2020-02" db="EMBL/GenBank/DDBJ databases">
        <title>Nitrogenibacter mangrovi gen. nov., sp. nov. isolated from mangrove sediment, a denitrifying betaproteobacterium.</title>
        <authorList>
            <person name="Liao H."/>
            <person name="Tian Y."/>
        </authorList>
    </citation>
    <scope>NUCLEOTIDE SEQUENCE [LARGE SCALE GENOMIC DNA]</scope>
    <source>
        <strain evidence="2 3">M9-3-2</strain>
    </source>
</reference>
<gene>
    <name evidence="2" type="ORF">G3580_17280</name>
</gene>
<evidence type="ECO:0000313" key="2">
    <source>
        <dbReference type="EMBL" id="QID19216.1"/>
    </source>
</evidence>
<feature type="chain" id="PRO_5025430724" description="DUF4440 domain-containing protein" evidence="1">
    <location>
        <begin position="27"/>
        <end position="153"/>
    </location>
</feature>
<sequence length="153" mass="16857">MPFLSMRCPWRHGLVIVLLFFCAACTRTPPEEAIRAEVAAIQSALAEHDNGGVRARLAADFQGGSSEAPTRLDPAGVRRLLAGYFLRYPHIGVVVTGLTVTPLAHDPTQAWSEASVLLTGAEGLIPETGRIYHVRGLWRQTEGDWRLVRLTWE</sequence>
<dbReference type="SUPFAM" id="SSF54427">
    <property type="entry name" value="NTF2-like"/>
    <property type="match status" value="1"/>
</dbReference>
<keyword evidence="1" id="KW-0732">Signal</keyword>
<dbReference type="KEGG" id="azq:G3580_17280"/>
<dbReference type="EMBL" id="CP048836">
    <property type="protein sequence ID" value="QID19216.1"/>
    <property type="molecule type" value="Genomic_DNA"/>
</dbReference>
<proteinExistence type="predicted"/>
<feature type="signal peptide" evidence="1">
    <location>
        <begin position="1"/>
        <end position="26"/>
    </location>
</feature>
<accession>A0A6C1B654</accession>
<evidence type="ECO:0008006" key="4">
    <source>
        <dbReference type="Google" id="ProtNLM"/>
    </source>
</evidence>
<dbReference type="RefSeq" id="WP_173767598.1">
    <property type="nucleotide sequence ID" value="NZ_CP048836.1"/>
</dbReference>
<dbReference type="AlphaFoldDB" id="A0A6C1B654"/>
<evidence type="ECO:0000256" key="1">
    <source>
        <dbReference type="SAM" id="SignalP"/>
    </source>
</evidence>
<organism evidence="2 3">
    <name type="scientific">Nitrogeniibacter mangrovi</name>
    <dbReference type="NCBI Taxonomy" id="2016596"/>
    <lineage>
        <taxon>Bacteria</taxon>
        <taxon>Pseudomonadati</taxon>
        <taxon>Pseudomonadota</taxon>
        <taxon>Betaproteobacteria</taxon>
        <taxon>Rhodocyclales</taxon>
        <taxon>Zoogloeaceae</taxon>
        <taxon>Nitrogeniibacter</taxon>
    </lineage>
</organism>
<evidence type="ECO:0000313" key="3">
    <source>
        <dbReference type="Proteomes" id="UP000501991"/>
    </source>
</evidence>